<evidence type="ECO:0000313" key="2">
    <source>
        <dbReference type="Proteomes" id="UP000183639"/>
    </source>
</evidence>
<reference evidence="1 2" key="1">
    <citation type="submission" date="2016-10" db="EMBL/GenBank/DDBJ databases">
        <authorList>
            <person name="de Groot N.N."/>
        </authorList>
    </citation>
    <scope>NUCLEOTIDE SEQUENCE [LARGE SCALE GENOMIC DNA]</scope>
    <source>
        <strain evidence="1 2">Z108</strain>
    </source>
</reference>
<accession>A0A1I3DVT0</accession>
<dbReference type="AlphaFoldDB" id="A0A1I3DVT0"/>
<dbReference type="Proteomes" id="UP000183639">
    <property type="component" value="Unassembled WGS sequence"/>
</dbReference>
<dbReference type="OrthoDB" id="1666313at2"/>
<protein>
    <submittedName>
        <fullName evidence="1">Uncharacterized protein</fullName>
    </submittedName>
</protein>
<dbReference type="RefSeq" id="WP_075442811.1">
    <property type="nucleotide sequence ID" value="NZ_FOQK01000008.1"/>
</dbReference>
<organism evidence="1 2">
    <name type="scientific">Selenomonas ruminantium</name>
    <dbReference type="NCBI Taxonomy" id="971"/>
    <lineage>
        <taxon>Bacteria</taxon>
        <taxon>Bacillati</taxon>
        <taxon>Bacillota</taxon>
        <taxon>Negativicutes</taxon>
        <taxon>Selenomonadales</taxon>
        <taxon>Selenomonadaceae</taxon>
        <taxon>Selenomonas</taxon>
    </lineage>
</organism>
<dbReference type="EMBL" id="FOQK01000008">
    <property type="protein sequence ID" value="SFH90753.1"/>
    <property type="molecule type" value="Genomic_DNA"/>
</dbReference>
<proteinExistence type="predicted"/>
<name>A0A1I3DVT0_SELRU</name>
<evidence type="ECO:0000313" key="1">
    <source>
        <dbReference type="EMBL" id="SFH90753.1"/>
    </source>
</evidence>
<sequence>MVVAVNNTTNKLFKFKTGRYNLKEKAAWKSRTAFVEDTLQEIIREAAHREPIAFAKCCYDIKLTRSDVENRYVLSYVDAVRYWKTYCDARVYQIA</sequence>
<gene>
    <name evidence="1" type="ORF">SAMN04487861_10818</name>
</gene>